<feature type="chain" id="PRO_5023016482" evidence="1">
    <location>
        <begin position="20"/>
        <end position="108"/>
    </location>
</feature>
<accession>A0A5B9MHW7</accession>
<keyword evidence="1" id="KW-0732">Signal</keyword>
<protein>
    <submittedName>
        <fullName evidence="2">Uncharacterized protein</fullName>
    </submittedName>
</protein>
<reference evidence="2 3" key="1">
    <citation type="submission" date="2019-02" db="EMBL/GenBank/DDBJ databases">
        <title>Planctomycetal bacteria perform biofilm scaping via a novel small molecule.</title>
        <authorList>
            <person name="Jeske O."/>
            <person name="Boedeker C."/>
            <person name="Wiegand S."/>
            <person name="Breitling P."/>
            <person name="Kallscheuer N."/>
            <person name="Jogler M."/>
            <person name="Rohde M."/>
            <person name="Petersen J."/>
            <person name="Medema M.H."/>
            <person name="Surup F."/>
            <person name="Jogler C."/>
        </authorList>
    </citation>
    <scope>NUCLEOTIDE SEQUENCE [LARGE SCALE GENOMIC DNA]</scope>
    <source>
        <strain evidence="2 3">Mal15</strain>
    </source>
</reference>
<proteinExistence type="predicted"/>
<evidence type="ECO:0000313" key="2">
    <source>
        <dbReference type="EMBL" id="QEF99224.1"/>
    </source>
</evidence>
<evidence type="ECO:0000256" key="1">
    <source>
        <dbReference type="SAM" id="SignalP"/>
    </source>
</evidence>
<dbReference type="KEGG" id="smam:Mal15_32850"/>
<dbReference type="RefSeq" id="WP_147868656.1">
    <property type="nucleotide sequence ID" value="NZ_CP036264.1"/>
</dbReference>
<dbReference type="AlphaFoldDB" id="A0A5B9MHW7"/>
<organism evidence="2 3">
    <name type="scientific">Stieleria maiorica</name>
    <dbReference type="NCBI Taxonomy" id="2795974"/>
    <lineage>
        <taxon>Bacteria</taxon>
        <taxon>Pseudomonadati</taxon>
        <taxon>Planctomycetota</taxon>
        <taxon>Planctomycetia</taxon>
        <taxon>Pirellulales</taxon>
        <taxon>Pirellulaceae</taxon>
        <taxon>Stieleria</taxon>
    </lineage>
</organism>
<sequence precursor="true">MHRFLALALILVASSLVTASSDVSAAEVVHFQCKEWKAKHIHDEKKADTIAATLKKLGCEVKKEQHNGHMDVKYRCPKERTLPVKTHAEAVKWEKWFKEFGFKVYHTH</sequence>
<dbReference type="EMBL" id="CP036264">
    <property type="protein sequence ID" value="QEF99224.1"/>
    <property type="molecule type" value="Genomic_DNA"/>
</dbReference>
<gene>
    <name evidence="2" type="ORF">Mal15_32850</name>
</gene>
<name>A0A5B9MHW7_9BACT</name>
<keyword evidence="3" id="KW-1185">Reference proteome</keyword>
<feature type="signal peptide" evidence="1">
    <location>
        <begin position="1"/>
        <end position="19"/>
    </location>
</feature>
<evidence type="ECO:0000313" key="3">
    <source>
        <dbReference type="Proteomes" id="UP000321353"/>
    </source>
</evidence>
<dbReference type="Proteomes" id="UP000321353">
    <property type="component" value="Chromosome"/>
</dbReference>